<dbReference type="AlphaFoldDB" id="A0A1H0WRN4"/>
<dbReference type="PROSITE" id="PS50931">
    <property type="entry name" value="HTH_LYSR"/>
    <property type="match status" value="1"/>
</dbReference>
<dbReference type="Pfam" id="PF03466">
    <property type="entry name" value="LysR_substrate"/>
    <property type="match status" value="1"/>
</dbReference>
<accession>A0A1H0WRN4</accession>
<gene>
    <name evidence="6" type="ORF">SAMN04489708_15011</name>
</gene>
<dbReference type="Gene3D" id="1.10.10.10">
    <property type="entry name" value="Winged helix-like DNA-binding domain superfamily/Winged helix DNA-binding domain"/>
    <property type="match status" value="1"/>
</dbReference>
<dbReference type="EMBL" id="FNJL01000050">
    <property type="protein sequence ID" value="SDP93311.1"/>
    <property type="molecule type" value="Genomic_DNA"/>
</dbReference>
<organism evidence="6 7">
    <name type="scientific">Paracidovorax cattleyae</name>
    <dbReference type="NCBI Taxonomy" id="80868"/>
    <lineage>
        <taxon>Bacteria</taxon>
        <taxon>Pseudomonadati</taxon>
        <taxon>Pseudomonadota</taxon>
        <taxon>Betaproteobacteria</taxon>
        <taxon>Burkholderiales</taxon>
        <taxon>Comamonadaceae</taxon>
        <taxon>Paracidovorax</taxon>
    </lineage>
</organism>
<evidence type="ECO:0000259" key="5">
    <source>
        <dbReference type="PROSITE" id="PS50931"/>
    </source>
</evidence>
<dbReference type="Proteomes" id="UP000199317">
    <property type="component" value="Unassembled WGS sequence"/>
</dbReference>
<evidence type="ECO:0000256" key="3">
    <source>
        <dbReference type="ARBA" id="ARBA00023125"/>
    </source>
</evidence>
<dbReference type="InterPro" id="IPR000847">
    <property type="entry name" value="LysR_HTH_N"/>
</dbReference>
<feature type="domain" description="HTH lysR-type" evidence="5">
    <location>
        <begin position="9"/>
        <end position="60"/>
    </location>
</feature>
<keyword evidence="7" id="KW-1185">Reference proteome</keyword>
<evidence type="ECO:0000256" key="4">
    <source>
        <dbReference type="ARBA" id="ARBA00023163"/>
    </source>
</evidence>
<evidence type="ECO:0000256" key="2">
    <source>
        <dbReference type="ARBA" id="ARBA00023015"/>
    </source>
</evidence>
<dbReference type="Gene3D" id="3.40.190.290">
    <property type="match status" value="1"/>
</dbReference>
<dbReference type="InterPro" id="IPR050950">
    <property type="entry name" value="HTH-type_LysR_regulators"/>
</dbReference>
<keyword evidence="2" id="KW-0805">Transcription regulation</keyword>
<reference evidence="7" key="1">
    <citation type="submission" date="2016-10" db="EMBL/GenBank/DDBJ databases">
        <authorList>
            <person name="Varghese N."/>
            <person name="Submissions S."/>
        </authorList>
    </citation>
    <scope>NUCLEOTIDE SEQUENCE [LARGE SCALE GENOMIC DNA]</scope>
    <source>
        <strain evidence="7">DSM 17101</strain>
    </source>
</reference>
<dbReference type="GO" id="GO:0003700">
    <property type="term" value="F:DNA-binding transcription factor activity"/>
    <property type="evidence" value="ECO:0007669"/>
    <property type="project" value="InterPro"/>
</dbReference>
<comment type="similarity">
    <text evidence="1">Belongs to the LysR transcriptional regulatory family.</text>
</comment>
<dbReference type="OrthoDB" id="8839922at2"/>
<keyword evidence="4" id="KW-0804">Transcription</keyword>
<dbReference type="SUPFAM" id="SSF46785">
    <property type="entry name" value="Winged helix' DNA-binding domain"/>
    <property type="match status" value="1"/>
</dbReference>
<keyword evidence="3 6" id="KW-0238">DNA-binding</keyword>
<dbReference type="Pfam" id="PF00126">
    <property type="entry name" value="HTH_1"/>
    <property type="match status" value="1"/>
</dbReference>
<evidence type="ECO:0000313" key="6">
    <source>
        <dbReference type="EMBL" id="SDP93311.1"/>
    </source>
</evidence>
<dbReference type="InterPro" id="IPR036388">
    <property type="entry name" value="WH-like_DNA-bd_sf"/>
</dbReference>
<dbReference type="GO" id="GO:0005829">
    <property type="term" value="C:cytosol"/>
    <property type="evidence" value="ECO:0007669"/>
    <property type="project" value="TreeGrafter"/>
</dbReference>
<proteinExistence type="inferred from homology"/>
<dbReference type="RefSeq" id="WP_092840105.1">
    <property type="nucleotide sequence ID" value="NZ_FNJL01000050.1"/>
</dbReference>
<dbReference type="SUPFAM" id="SSF53850">
    <property type="entry name" value="Periplasmic binding protein-like II"/>
    <property type="match status" value="1"/>
</dbReference>
<dbReference type="InterPro" id="IPR036390">
    <property type="entry name" value="WH_DNA-bd_sf"/>
</dbReference>
<evidence type="ECO:0000256" key="1">
    <source>
        <dbReference type="ARBA" id="ARBA00009437"/>
    </source>
</evidence>
<name>A0A1H0WRN4_9BURK</name>
<dbReference type="PANTHER" id="PTHR30419">
    <property type="entry name" value="HTH-TYPE TRANSCRIPTIONAL REGULATOR YBHD"/>
    <property type="match status" value="1"/>
</dbReference>
<sequence>MWVFSRFVRYFDEAARQGSMRKAGDTLHVASSSVDRQILKIEEEIGVPLFERQPQGLKLTSAGELVLHSLRKWQNEMHSLQSRIEDLKGLKRGNVVLATIEGAASEFVASAAMDFHQSYPAVTFELQVYGAHRVTDAVLSGDVDFGLTINPRLTPGLAVMGQKNFRVGAVVAPDHPLAIKEQVRLSDCLPYKVVVAEASLDLRLIVNQILARASARPELIASSNSIMLMKELVMRGMGVGLMTEMDADKEVRAGQMVYVPLADRPIPPSILSLCVNSERQLSLPATTLLQVVKGRLEGL</sequence>
<protein>
    <submittedName>
        <fullName evidence="6">DNA-binding transcriptional regulator, LysR family</fullName>
    </submittedName>
</protein>
<dbReference type="InterPro" id="IPR005119">
    <property type="entry name" value="LysR_subst-bd"/>
</dbReference>
<evidence type="ECO:0000313" key="7">
    <source>
        <dbReference type="Proteomes" id="UP000199317"/>
    </source>
</evidence>
<dbReference type="GO" id="GO:0003677">
    <property type="term" value="F:DNA binding"/>
    <property type="evidence" value="ECO:0007669"/>
    <property type="project" value="UniProtKB-KW"/>
</dbReference>